<comment type="caution">
    <text evidence="2">The sequence shown here is derived from an EMBL/GenBank/DDBJ whole genome shotgun (WGS) entry which is preliminary data.</text>
</comment>
<name>A0A5B7G846_PORTR</name>
<keyword evidence="3" id="KW-1185">Reference proteome</keyword>
<dbReference type="Proteomes" id="UP000324222">
    <property type="component" value="Unassembled WGS sequence"/>
</dbReference>
<accession>A0A5B7G846</accession>
<evidence type="ECO:0000313" key="3">
    <source>
        <dbReference type="Proteomes" id="UP000324222"/>
    </source>
</evidence>
<dbReference type="AlphaFoldDB" id="A0A5B7G846"/>
<evidence type="ECO:0000256" key="1">
    <source>
        <dbReference type="SAM" id="MobiDB-lite"/>
    </source>
</evidence>
<protein>
    <submittedName>
        <fullName evidence="2">Uncharacterized protein</fullName>
    </submittedName>
</protein>
<evidence type="ECO:0000313" key="2">
    <source>
        <dbReference type="EMBL" id="MPC53737.1"/>
    </source>
</evidence>
<feature type="compositionally biased region" description="Basic residues" evidence="1">
    <location>
        <begin position="34"/>
        <end position="48"/>
    </location>
</feature>
<organism evidence="2 3">
    <name type="scientific">Portunus trituberculatus</name>
    <name type="common">Swimming crab</name>
    <name type="synonym">Neptunus trituberculatus</name>
    <dbReference type="NCBI Taxonomy" id="210409"/>
    <lineage>
        <taxon>Eukaryota</taxon>
        <taxon>Metazoa</taxon>
        <taxon>Ecdysozoa</taxon>
        <taxon>Arthropoda</taxon>
        <taxon>Crustacea</taxon>
        <taxon>Multicrustacea</taxon>
        <taxon>Malacostraca</taxon>
        <taxon>Eumalacostraca</taxon>
        <taxon>Eucarida</taxon>
        <taxon>Decapoda</taxon>
        <taxon>Pleocyemata</taxon>
        <taxon>Brachyura</taxon>
        <taxon>Eubrachyura</taxon>
        <taxon>Portunoidea</taxon>
        <taxon>Portunidae</taxon>
        <taxon>Portuninae</taxon>
        <taxon>Portunus</taxon>
    </lineage>
</organism>
<feature type="region of interest" description="Disordered" evidence="1">
    <location>
        <begin position="1"/>
        <end position="50"/>
    </location>
</feature>
<gene>
    <name evidence="2" type="ORF">E2C01_047635</name>
</gene>
<dbReference type="EMBL" id="VSRR010011848">
    <property type="protein sequence ID" value="MPC53737.1"/>
    <property type="molecule type" value="Genomic_DNA"/>
</dbReference>
<proteinExistence type="predicted"/>
<sequence length="77" mass="8055">MKTAVKACKAVPATPAVQHHAAEPDGEPQMAARPKNRVRPGGRGRGASKRSAVSLFRLWIESGGVDSACAFTKLLSA</sequence>
<reference evidence="2 3" key="1">
    <citation type="submission" date="2019-05" db="EMBL/GenBank/DDBJ databases">
        <title>Another draft genome of Portunus trituberculatus and its Hox gene families provides insights of decapod evolution.</title>
        <authorList>
            <person name="Jeong J.-H."/>
            <person name="Song I."/>
            <person name="Kim S."/>
            <person name="Choi T."/>
            <person name="Kim D."/>
            <person name="Ryu S."/>
            <person name="Kim W."/>
        </authorList>
    </citation>
    <scope>NUCLEOTIDE SEQUENCE [LARGE SCALE GENOMIC DNA]</scope>
    <source>
        <tissue evidence="2">Muscle</tissue>
    </source>
</reference>